<accession>A0AAE0RWG2</accession>
<evidence type="ECO:0000313" key="1">
    <source>
        <dbReference type="EMBL" id="KAK3580854.1"/>
    </source>
</evidence>
<dbReference type="EMBL" id="JAEAOA010001939">
    <property type="protein sequence ID" value="KAK3580854.1"/>
    <property type="molecule type" value="Genomic_DNA"/>
</dbReference>
<name>A0AAE0RWG2_9BIVA</name>
<keyword evidence="2" id="KW-1185">Reference proteome</keyword>
<proteinExistence type="predicted"/>
<dbReference type="Proteomes" id="UP001195483">
    <property type="component" value="Unassembled WGS sequence"/>
</dbReference>
<reference evidence="1" key="1">
    <citation type="journal article" date="2021" name="Genome Biol. Evol.">
        <title>A High-Quality Reference Genome for a Parasitic Bivalve with Doubly Uniparental Inheritance (Bivalvia: Unionida).</title>
        <authorList>
            <person name="Smith C.H."/>
        </authorList>
    </citation>
    <scope>NUCLEOTIDE SEQUENCE</scope>
    <source>
        <strain evidence="1">CHS0354</strain>
    </source>
</reference>
<organism evidence="1 2">
    <name type="scientific">Potamilus streckersoni</name>
    <dbReference type="NCBI Taxonomy" id="2493646"/>
    <lineage>
        <taxon>Eukaryota</taxon>
        <taxon>Metazoa</taxon>
        <taxon>Spiralia</taxon>
        <taxon>Lophotrochozoa</taxon>
        <taxon>Mollusca</taxon>
        <taxon>Bivalvia</taxon>
        <taxon>Autobranchia</taxon>
        <taxon>Heteroconchia</taxon>
        <taxon>Palaeoheterodonta</taxon>
        <taxon>Unionida</taxon>
        <taxon>Unionoidea</taxon>
        <taxon>Unionidae</taxon>
        <taxon>Ambleminae</taxon>
        <taxon>Lampsilini</taxon>
        <taxon>Potamilus</taxon>
    </lineage>
</organism>
<gene>
    <name evidence="1" type="ORF">CHS0354_032914</name>
</gene>
<sequence>MNICYKKFSSQEIHQELADRLYLHLIEYRPEIDNVPRVVATPISNVREKREEGEEKADFETLYNDGRLPLKKLKQTSLYFNYQTFRRKLKQDYRRRNQPDALRLRIVHGLQPDYEVKRPKPKMKQ</sequence>
<comment type="caution">
    <text evidence="1">The sequence shown here is derived from an EMBL/GenBank/DDBJ whole genome shotgun (WGS) entry which is preliminary data.</text>
</comment>
<dbReference type="AlphaFoldDB" id="A0AAE0RWG2"/>
<evidence type="ECO:0000313" key="2">
    <source>
        <dbReference type="Proteomes" id="UP001195483"/>
    </source>
</evidence>
<reference evidence="1" key="2">
    <citation type="journal article" date="2021" name="Genome Biol. Evol.">
        <title>Developing a high-quality reference genome for a parasitic bivalve with doubly uniparental inheritance (Bivalvia: Unionida).</title>
        <authorList>
            <person name="Smith C.H."/>
        </authorList>
    </citation>
    <scope>NUCLEOTIDE SEQUENCE</scope>
    <source>
        <strain evidence="1">CHS0354</strain>
        <tissue evidence="1">Mantle</tissue>
    </source>
</reference>
<protein>
    <submittedName>
        <fullName evidence="1">Uncharacterized protein</fullName>
    </submittedName>
</protein>
<reference evidence="1" key="3">
    <citation type="submission" date="2023-05" db="EMBL/GenBank/DDBJ databases">
        <authorList>
            <person name="Smith C.H."/>
        </authorList>
    </citation>
    <scope>NUCLEOTIDE SEQUENCE</scope>
    <source>
        <strain evidence="1">CHS0354</strain>
        <tissue evidence="1">Mantle</tissue>
    </source>
</reference>